<dbReference type="EMBL" id="JFHD01000056">
    <property type="protein sequence ID" value="KDR25084.1"/>
    <property type="molecule type" value="Genomic_DNA"/>
</dbReference>
<protein>
    <submittedName>
        <fullName evidence="2">Uncharacterized protein</fullName>
    </submittedName>
</protein>
<gene>
    <name evidence="2" type="ORF">BG60_31390</name>
</gene>
<name>A0A656Q8W8_9BURK</name>
<sequence>MQMRFIEHVEQRVLGGFASTCMPGLSALAEIMLRLLSNRIAHRRAIPHVTCPIMECAVSKKCRCWLIVP</sequence>
<reference evidence="2 3" key="1">
    <citation type="submission" date="2014-03" db="EMBL/GenBank/DDBJ databases">
        <title>Draft Genome Sequences of Four Burkholderia Strains.</title>
        <authorList>
            <person name="Liu X.Y."/>
            <person name="Li C.X."/>
            <person name="Xu J.H."/>
        </authorList>
    </citation>
    <scope>NUCLEOTIDE SEQUENCE [LARGE SCALE GENOMIC DNA]</scope>
    <source>
        <strain evidence="2 3">OP-1</strain>
    </source>
</reference>
<keyword evidence="1" id="KW-0812">Transmembrane</keyword>
<dbReference type="AlphaFoldDB" id="A0A656Q8W8"/>
<evidence type="ECO:0000313" key="2">
    <source>
        <dbReference type="EMBL" id="KDR25084.1"/>
    </source>
</evidence>
<evidence type="ECO:0000313" key="3">
    <source>
        <dbReference type="Proteomes" id="UP000027451"/>
    </source>
</evidence>
<keyword evidence="3" id="KW-1185">Reference proteome</keyword>
<dbReference type="Proteomes" id="UP000027451">
    <property type="component" value="Unassembled WGS sequence"/>
</dbReference>
<accession>A0A656Q8W8</accession>
<organism evidence="2 3">
    <name type="scientific">Caballeronia zhejiangensis</name>
    <dbReference type="NCBI Taxonomy" id="871203"/>
    <lineage>
        <taxon>Bacteria</taxon>
        <taxon>Pseudomonadati</taxon>
        <taxon>Pseudomonadota</taxon>
        <taxon>Betaproteobacteria</taxon>
        <taxon>Burkholderiales</taxon>
        <taxon>Burkholderiaceae</taxon>
        <taxon>Caballeronia</taxon>
    </lineage>
</organism>
<comment type="caution">
    <text evidence="2">The sequence shown here is derived from an EMBL/GenBank/DDBJ whole genome shotgun (WGS) entry which is preliminary data.</text>
</comment>
<proteinExistence type="predicted"/>
<keyword evidence="1" id="KW-0472">Membrane</keyword>
<feature type="transmembrane region" description="Helical" evidence="1">
    <location>
        <begin position="13"/>
        <end position="36"/>
    </location>
</feature>
<keyword evidence="1" id="KW-1133">Transmembrane helix</keyword>
<evidence type="ECO:0000256" key="1">
    <source>
        <dbReference type="SAM" id="Phobius"/>
    </source>
</evidence>